<evidence type="ECO:0000313" key="2">
    <source>
        <dbReference type="EMBL" id="ALC82867.1"/>
    </source>
</evidence>
<organism evidence="2 3">
    <name type="scientific">Bacillus gobiensis</name>
    <dbReference type="NCBI Taxonomy" id="1441095"/>
    <lineage>
        <taxon>Bacteria</taxon>
        <taxon>Bacillati</taxon>
        <taxon>Bacillota</taxon>
        <taxon>Bacilli</taxon>
        <taxon>Bacillales</taxon>
        <taxon>Bacillaceae</taxon>
        <taxon>Bacillus</taxon>
    </lineage>
</organism>
<reference evidence="2 3" key="2">
    <citation type="journal article" date="2016" name="Int. J. Syst. Evol. Microbiol.">
        <title>Bacillus gobiensis sp. nov., isolated from a soil sample.</title>
        <authorList>
            <person name="Liu B."/>
            <person name="Liu G.H."/>
            <person name="Cetin S."/>
            <person name="Schumann P."/>
            <person name="Pan Z.Z."/>
            <person name="Chen Q.Q."/>
        </authorList>
    </citation>
    <scope>NUCLEOTIDE SEQUENCE [LARGE SCALE GENOMIC DNA]</scope>
    <source>
        <strain evidence="2 3">FJAT-4402</strain>
    </source>
</reference>
<keyword evidence="1" id="KW-0472">Membrane</keyword>
<protein>
    <submittedName>
        <fullName evidence="2">Uncharacterized protein</fullName>
    </submittedName>
</protein>
<evidence type="ECO:0000313" key="3">
    <source>
        <dbReference type="Proteomes" id="UP000067625"/>
    </source>
</evidence>
<keyword evidence="3" id="KW-1185">Reference proteome</keyword>
<accession>A0A0M4FLF8</accession>
<evidence type="ECO:0000256" key="1">
    <source>
        <dbReference type="SAM" id="Phobius"/>
    </source>
</evidence>
<dbReference type="EMBL" id="CP012600">
    <property type="protein sequence ID" value="ALC82867.1"/>
    <property type="molecule type" value="Genomic_DNA"/>
</dbReference>
<dbReference type="PATRIC" id="fig|1441095.3.peg.3456"/>
<dbReference type="STRING" id="1441095.AM592_15670"/>
<dbReference type="Proteomes" id="UP000067625">
    <property type="component" value="Chromosome"/>
</dbReference>
<keyword evidence="1" id="KW-0812">Transmembrane</keyword>
<proteinExistence type="predicted"/>
<keyword evidence="1" id="KW-1133">Transmembrane helix</keyword>
<name>A0A0M4FLF8_9BACI</name>
<reference evidence="3" key="1">
    <citation type="submission" date="2015-08" db="EMBL/GenBank/DDBJ databases">
        <title>Genome sequencing project for genomic taxonomy and phylogenomics of Bacillus-like bacteria.</title>
        <authorList>
            <person name="Liu B."/>
            <person name="Wang J."/>
            <person name="Zhu Y."/>
            <person name="Liu G."/>
            <person name="Chen Q."/>
            <person name="Chen Z."/>
            <person name="Lan J."/>
            <person name="Che J."/>
            <person name="Ge C."/>
            <person name="Shi H."/>
            <person name="Pan Z."/>
            <person name="Liu X."/>
        </authorList>
    </citation>
    <scope>NUCLEOTIDE SEQUENCE [LARGE SCALE GENOMIC DNA]</scope>
    <source>
        <strain evidence="3">FJAT-4402</strain>
    </source>
</reference>
<dbReference type="RefSeq" id="WP_053604682.1">
    <property type="nucleotide sequence ID" value="NZ_CP012600.1"/>
</dbReference>
<feature type="transmembrane region" description="Helical" evidence="1">
    <location>
        <begin position="12"/>
        <end position="33"/>
    </location>
</feature>
<sequence>MFNTRIKITMFVFSGIAIVIILGYVLLFLLAVAQEGEFIKYDDGVTIKVNNTSNQPTPKIKFTLGYSENPDFQDIGEITPLDSENAAKIRNDDIKTANDDLSLYIEYKLKNGDTKKEDLFYSPAAVPQKIVAVIDITDIDKYGDIKLKYKGFDGFGTINGE</sequence>
<dbReference type="OrthoDB" id="2935965at2"/>
<gene>
    <name evidence="2" type="ORF">AM592_15670</name>
</gene>
<dbReference type="AlphaFoldDB" id="A0A0M4FLF8"/>